<comment type="caution">
    <text evidence="1">The sequence shown here is derived from an EMBL/GenBank/DDBJ whole genome shotgun (WGS) entry which is preliminary data.</text>
</comment>
<name>A0A0F9DCN7_9ZZZZ</name>
<dbReference type="Pfam" id="PF20911">
    <property type="entry name" value="GP7"/>
    <property type="match status" value="1"/>
</dbReference>
<accession>A0A0F9DCN7</accession>
<dbReference type="InterPro" id="IPR048813">
    <property type="entry name" value="GP7-like"/>
</dbReference>
<evidence type="ECO:0000313" key="1">
    <source>
        <dbReference type="EMBL" id="KKL15556.1"/>
    </source>
</evidence>
<feature type="non-terminal residue" evidence="1">
    <location>
        <position position="83"/>
    </location>
</feature>
<sequence length="83" mass="9113">MATLNSYLNLADLYRRQDGNQKIARIIEILSENNPIIADAPAIECNDGTSHLTTMRSTLPGVSWRIINQGVSETKGATAQVRD</sequence>
<gene>
    <name evidence="1" type="ORF">LCGC14_2504440</name>
</gene>
<proteinExistence type="predicted"/>
<dbReference type="AlphaFoldDB" id="A0A0F9DCN7"/>
<organism evidence="1">
    <name type="scientific">marine sediment metagenome</name>
    <dbReference type="NCBI Taxonomy" id="412755"/>
    <lineage>
        <taxon>unclassified sequences</taxon>
        <taxon>metagenomes</taxon>
        <taxon>ecological metagenomes</taxon>
    </lineage>
</organism>
<reference evidence="1" key="1">
    <citation type="journal article" date="2015" name="Nature">
        <title>Complex archaea that bridge the gap between prokaryotes and eukaryotes.</title>
        <authorList>
            <person name="Spang A."/>
            <person name="Saw J.H."/>
            <person name="Jorgensen S.L."/>
            <person name="Zaremba-Niedzwiedzka K."/>
            <person name="Martijn J."/>
            <person name="Lind A.E."/>
            <person name="van Eijk R."/>
            <person name="Schleper C."/>
            <person name="Guy L."/>
            <person name="Ettema T.J."/>
        </authorList>
    </citation>
    <scope>NUCLEOTIDE SEQUENCE</scope>
</reference>
<protein>
    <submittedName>
        <fullName evidence="1">Uncharacterized protein</fullName>
    </submittedName>
</protein>
<dbReference type="NCBIfam" id="NF045672">
    <property type="entry name" value="MCP_gp7_epsi_15"/>
    <property type="match status" value="1"/>
</dbReference>
<dbReference type="EMBL" id="LAZR01040024">
    <property type="protein sequence ID" value="KKL15556.1"/>
    <property type="molecule type" value="Genomic_DNA"/>
</dbReference>